<dbReference type="InterPro" id="IPR036236">
    <property type="entry name" value="Znf_C2H2_sf"/>
</dbReference>
<dbReference type="PROSITE" id="PS50157">
    <property type="entry name" value="ZINC_FINGER_C2H2_2"/>
    <property type="match status" value="5"/>
</dbReference>
<accession>A0A540M961</accession>
<feature type="domain" description="C2H2-type" evidence="2">
    <location>
        <begin position="115"/>
        <end position="142"/>
    </location>
</feature>
<organism evidence="3 4">
    <name type="scientific">Malus baccata</name>
    <name type="common">Siberian crab apple</name>
    <name type="synonym">Pyrus baccata</name>
    <dbReference type="NCBI Taxonomy" id="106549"/>
    <lineage>
        <taxon>Eukaryota</taxon>
        <taxon>Viridiplantae</taxon>
        <taxon>Streptophyta</taxon>
        <taxon>Embryophyta</taxon>
        <taxon>Tracheophyta</taxon>
        <taxon>Spermatophyta</taxon>
        <taxon>Magnoliopsida</taxon>
        <taxon>eudicotyledons</taxon>
        <taxon>Gunneridae</taxon>
        <taxon>Pentapetalae</taxon>
        <taxon>rosids</taxon>
        <taxon>fabids</taxon>
        <taxon>Rosales</taxon>
        <taxon>Rosaceae</taxon>
        <taxon>Amygdaloideae</taxon>
        <taxon>Maleae</taxon>
        <taxon>Malus</taxon>
    </lineage>
</organism>
<sequence>MEHVCKLCKKSFVSGKVLGGHMRCHGARKSAKTEKMIEMCRVDFEVEDDDHAGYGLRRNPKKSWKFSGDSKFKASAGDENENVCRCRVCGKGFDSMRAMFGHMRHHSGRERKETRSCEVCCKGFESLRALATHSRCHSERMRGTDGLETVSSSKKLPVDSCQYSSETIGLIRRKRSKRLRYKNTNSSCSFSSFSANESKYVTEFGEEVVEGAICLMIISGSGSNLGRISPVTKSSDNNSLSLEVQSPIQKNWIMGNKGGVSGCDVCDDTVKLVDCISDCKNVSDEKKVFEFSENGPWFLSDEEKNVEMEDRFSRGAGYKRPRLDGETAFRLCDTEVEMKVDIIEEVESDVAAFGSMKSGLNNKPMLYATESEVFADSQKKREHKCRICNKVFGTYQALGAHQRVHKSTSNSSAVKIEDHEDRIPIAKLECSDNSAAEGETERVIENKGHKCSICLKVFATGQALGGHKRVHFGKDPERGAQESRVLKQQISDIYNAFDLSRPVENGDVEFKSWWLGNEHKQELLMGLMPN</sequence>
<name>A0A540M961_MALBA</name>
<dbReference type="Proteomes" id="UP000315295">
    <property type="component" value="Unassembled WGS sequence"/>
</dbReference>
<dbReference type="Pfam" id="PF13912">
    <property type="entry name" value="zf-C2H2_6"/>
    <property type="match status" value="5"/>
</dbReference>
<keyword evidence="1" id="KW-0479">Metal-binding</keyword>
<protein>
    <recommendedName>
        <fullName evidence="2">C2H2-type domain-containing protein</fullName>
    </recommendedName>
</protein>
<dbReference type="SMART" id="SM00355">
    <property type="entry name" value="ZnF_C2H2"/>
    <property type="match status" value="5"/>
</dbReference>
<dbReference type="STRING" id="106549.A0A540M961"/>
<comment type="caution">
    <text evidence="3">The sequence shown here is derived from an EMBL/GenBank/DDBJ whole genome shotgun (WGS) entry which is preliminary data.</text>
</comment>
<dbReference type="Gene3D" id="3.30.160.60">
    <property type="entry name" value="Classic Zinc Finger"/>
    <property type="match status" value="2"/>
</dbReference>
<dbReference type="AlphaFoldDB" id="A0A540M961"/>
<dbReference type="PANTHER" id="PTHR46869">
    <property type="entry name" value="C2H2-LIKE ZINC FINGER PROTEIN"/>
    <property type="match status" value="1"/>
</dbReference>
<evidence type="ECO:0000256" key="1">
    <source>
        <dbReference type="PROSITE-ProRule" id="PRU00042"/>
    </source>
</evidence>
<evidence type="ECO:0000259" key="2">
    <source>
        <dbReference type="PROSITE" id="PS50157"/>
    </source>
</evidence>
<dbReference type="PANTHER" id="PTHR46869:SF9">
    <property type="entry name" value="C2H2-TYPE DOMAIN-CONTAINING PROTEIN"/>
    <property type="match status" value="1"/>
</dbReference>
<dbReference type="InterPro" id="IPR013087">
    <property type="entry name" value="Znf_C2H2_type"/>
</dbReference>
<keyword evidence="4" id="KW-1185">Reference proteome</keyword>
<keyword evidence="1" id="KW-0863">Zinc-finger</keyword>
<feature type="domain" description="C2H2-type" evidence="2">
    <location>
        <begin position="383"/>
        <end position="410"/>
    </location>
</feature>
<dbReference type="GO" id="GO:0008270">
    <property type="term" value="F:zinc ion binding"/>
    <property type="evidence" value="ECO:0007669"/>
    <property type="project" value="UniProtKB-KW"/>
</dbReference>
<dbReference type="SUPFAM" id="SSF57667">
    <property type="entry name" value="beta-beta-alpha zinc fingers"/>
    <property type="match status" value="2"/>
</dbReference>
<evidence type="ECO:0000313" key="4">
    <source>
        <dbReference type="Proteomes" id="UP000315295"/>
    </source>
</evidence>
<dbReference type="PROSITE" id="PS00028">
    <property type="entry name" value="ZINC_FINGER_C2H2_1"/>
    <property type="match status" value="5"/>
</dbReference>
<dbReference type="EMBL" id="VIEB01000319">
    <property type="protein sequence ID" value="TQD95293.1"/>
    <property type="molecule type" value="Genomic_DNA"/>
</dbReference>
<evidence type="ECO:0000313" key="3">
    <source>
        <dbReference type="EMBL" id="TQD95293.1"/>
    </source>
</evidence>
<feature type="domain" description="C2H2-type" evidence="2">
    <location>
        <begin position="3"/>
        <end position="30"/>
    </location>
</feature>
<reference evidence="3 4" key="1">
    <citation type="journal article" date="2019" name="G3 (Bethesda)">
        <title>Sequencing of a Wild Apple (Malus baccata) Genome Unravels the Differences Between Cultivated and Wild Apple Species Regarding Disease Resistance and Cold Tolerance.</title>
        <authorList>
            <person name="Chen X."/>
        </authorList>
    </citation>
    <scope>NUCLEOTIDE SEQUENCE [LARGE SCALE GENOMIC DNA]</scope>
    <source>
        <strain evidence="4">cv. Shandingzi</strain>
        <tissue evidence="3">Leaves</tissue>
    </source>
</reference>
<proteinExistence type="predicted"/>
<keyword evidence="1" id="KW-0862">Zinc</keyword>
<gene>
    <name evidence="3" type="ORF">C1H46_019085</name>
</gene>
<feature type="domain" description="C2H2-type" evidence="2">
    <location>
        <begin position="84"/>
        <end position="111"/>
    </location>
</feature>
<feature type="domain" description="C2H2-type" evidence="2">
    <location>
        <begin position="449"/>
        <end position="476"/>
    </location>
</feature>